<sequence>MPIAQQSMTTCQDARETASSGVRKDTRRNSAADEAESKEKPSETKQFST</sequence>
<evidence type="ECO:0000313" key="3">
    <source>
        <dbReference type="Proteomes" id="UP000266723"/>
    </source>
</evidence>
<evidence type="ECO:0000313" key="2">
    <source>
        <dbReference type="EMBL" id="KAF3532459.1"/>
    </source>
</evidence>
<reference evidence="2 3" key="1">
    <citation type="journal article" date="2020" name="BMC Genomics">
        <title>Intraspecific diversification of the crop wild relative Brassica cretica Lam. using demographic model selection.</title>
        <authorList>
            <person name="Kioukis A."/>
            <person name="Michalopoulou V.A."/>
            <person name="Briers L."/>
            <person name="Pirintsos S."/>
            <person name="Studholme D.J."/>
            <person name="Pavlidis P."/>
            <person name="Sarris P.F."/>
        </authorList>
    </citation>
    <scope>NUCLEOTIDE SEQUENCE [LARGE SCALE GENOMIC DNA]</scope>
    <source>
        <strain evidence="3">cv. PFS-1207/04</strain>
    </source>
</reference>
<name>A0ABQ7BJQ5_BRACR</name>
<evidence type="ECO:0000256" key="1">
    <source>
        <dbReference type="SAM" id="MobiDB-lite"/>
    </source>
</evidence>
<gene>
    <name evidence="2" type="ORF">DY000_02040372</name>
</gene>
<feature type="compositionally biased region" description="Polar residues" evidence="1">
    <location>
        <begin position="1"/>
        <end position="20"/>
    </location>
</feature>
<proteinExistence type="predicted"/>
<comment type="caution">
    <text evidence="2">The sequence shown here is derived from an EMBL/GenBank/DDBJ whole genome shotgun (WGS) entry which is preliminary data.</text>
</comment>
<keyword evidence="3" id="KW-1185">Reference proteome</keyword>
<dbReference type="Proteomes" id="UP000266723">
    <property type="component" value="Unassembled WGS sequence"/>
</dbReference>
<feature type="compositionally biased region" description="Basic and acidic residues" evidence="1">
    <location>
        <begin position="22"/>
        <end position="43"/>
    </location>
</feature>
<accession>A0ABQ7BJQ5</accession>
<dbReference type="EMBL" id="QGKV02001507">
    <property type="protein sequence ID" value="KAF3532459.1"/>
    <property type="molecule type" value="Genomic_DNA"/>
</dbReference>
<feature type="region of interest" description="Disordered" evidence="1">
    <location>
        <begin position="1"/>
        <end position="49"/>
    </location>
</feature>
<protein>
    <submittedName>
        <fullName evidence="2">Uncharacterized protein</fullName>
    </submittedName>
</protein>
<organism evidence="2 3">
    <name type="scientific">Brassica cretica</name>
    <name type="common">Mustard</name>
    <dbReference type="NCBI Taxonomy" id="69181"/>
    <lineage>
        <taxon>Eukaryota</taxon>
        <taxon>Viridiplantae</taxon>
        <taxon>Streptophyta</taxon>
        <taxon>Embryophyta</taxon>
        <taxon>Tracheophyta</taxon>
        <taxon>Spermatophyta</taxon>
        <taxon>Magnoliopsida</taxon>
        <taxon>eudicotyledons</taxon>
        <taxon>Gunneridae</taxon>
        <taxon>Pentapetalae</taxon>
        <taxon>rosids</taxon>
        <taxon>malvids</taxon>
        <taxon>Brassicales</taxon>
        <taxon>Brassicaceae</taxon>
        <taxon>Brassiceae</taxon>
        <taxon>Brassica</taxon>
    </lineage>
</organism>